<dbReference type="GO" id="GO:0051455">
    <property type="term" value="P:spindle attachment to meiosis I kinetochore"/>
    <property type="evidence" value="ECO:0007669"/>
    <property type="project" value="TreeGrafter"/>
</dbReference>
<dbReference type="GO" id="GO:0000776">
    <property type="term" value="C:kinetochore"/>
    <property type="evidence" value="ECO:0007669"/>
    <property type="project" value="InterPro"/>
</dbReference>
<dbReference type="PANTHER" id="PTHR16684:SF11">
    <property type="entry name" value="CENTROMERE PROTEIN C"/>
    <property type="match status" value="1"/>
</dbReference>
<evidence type="ECO:0000256" key="2">
    <source>
        <dbReference type="ARBA" id="ARBA00010291"/>
    </source>
</evidence>
<feature type="compositionally biased region" description="Polar residues" evidence="4">
    <location>
        <begin position="199"/>
        <end position="228"/>
    </location>
</feature>
<dbReference type="EMBL" id="JARAOO010000011">
    <property type="protein sequence ID" value="KAJ7951834.1"/>
    <property type="molecule type" value="Genomic_DNA"/>
</dbReference>
<dbReference type="Proteomes" id="UP001163823">
    <property type="component" value="Chromosome 11"/>
</dbReference>
<feature type="region of interest" description="Disordered" evidence="4">
    <location>
        <begin position="448"/>
        <end position="469"/>
    </location>
</feature>
<keyword evidence="6" id="KW-1185">Reference proteome</keyword>
<feature type="compositionally biased region" description="Low complexity" evidence="4">
    <location>
        <begin position="233"/>
        <end position="245"/>
    </location>
</feature>
<feature type="compositionally biased region" description="Basic and acidic residues" evidence="4">
    <location>
        <begin position="554"/>
        <end position="569"/>
    </location>
</feature>
<comment type="caution">
    <text evidence="5">The sequence shown here is derived from an EMBL/GenBank/DDBJ whole genome shotgun (WGS) entry which is preliminary data.</text>
</comment>
<feature type="compositionally biased region" description="Basic and acidic residues" evidence="4">
    <location>
        <begin position="80"/>
        <end position="106"/>
    </location>
</feature>
<comment type="subcellular location">
    <subcellularLocation>
        <location evidence="1">Nucleus</location>
    </subcellularLocation>
</comment>
<protein>
    <submittedName>
        <fullName evidence="5">Centromere C-like protein</fullName>
    </submittedName>
</protein>
<dbReference type="GO" id="GO:0019237">
    <property type="term" value="F:centromeric DNA binding"/>
    <property type="evidence" value="ECO:0007669"/>
    <property type="project" value="InterPro"/>
</dbReference>
<evidence type="ECO:0000256" key="3">
    <source>
        <dbReference type="ARBA" id="ARBA00023242"/>
    </source>
</evidence>
<dbReference type="InterPro" id="IPR028386">
    <property type="entry name" value="CENP-C/Mif2/cnp3"/>
</dbReference>
<feature type="region of interest" description="Disordered" evidence="4">
    <location>
        <begin position="554"/>
        <end position="598"/>
    </location>
</feature>
<organism evidence="5 6">
    <name type="scientific">Quillaja saponaria</name>
    <name type="common">Soap bark tree</name>
    <dbReference type="NCBI Taxonomy" id="32244"/>
    <lineage>
        <taxon>Eukaryota</taxon>
        <taxon>Viridiplantae</taxon>
        <taxon>Streptophyta</taxon>
        <taxon>Embryophyta</taxon>
        <taxon>Tracheophyta</taxon>
        <taxon>Spermatophyta</taxon>
        <taxon>Magnoliopsida</taxon>
        <taxon>eudicotyledons</taxon>
        <taxon>Gunneridae</taxon>
        <taxon>Pentapetalae</taxon>
        <taxon>rosids</taxon>
        <taxon>fabids</taxon>
        <taxon>Fabales</taxon>
        <taxon>Quillajaceae</taxon>
        <taxon>Quillaja</taxon>
    </lineage>
</organism>
<dbReference type="GO" id="GO:0051382">
    <property type="term" value="P:kinetochore assembly"/>
    <property type="evidence" value="ECO:0007669"/>
    <property type="project" value="InterPro"/>
</dbReference>
<dbReference type="AlphaFoldDB" id="A0AAD7L5Q5"/>
<feature type="compositionally biased region" description="Polar residues" evidence="4">
    <location>
        <begin position="161"/>
        <end position="174"/>
    </location>
</feature>
<sequence>MVNEAQISNLLDPLADYWGLSLFPQTSGVYTNPSKPYNPADDIDATHNHLRSMALRSPNKLMEQAKSIRDGNPELFNSKIPDHMASNEKNQDGAEKAKENPRERRPALGRKRARFSLNPNISQPNEILEPILDIDKLKDPEEFFKEFERIENAKREIQKQLGGNSSQNDIATNTRQRRPGILGNNQRRSVKYKHLYPSIDSNNNEHAFSSQESFESGSIRSGNQSLQETEADAASQQMQSAGSSAVEDEKLKGILDGLLHSNYEDLEGDGAIGLLQESLQIKPIVLKKLSFPKFPDNQMIGLKSFGGNLSKPRKALSEIDNLLKEMNNKTPMKLGQDAESNMQHLASPTPPKSPFAAFSLLQKRILQSKPLTDQFSAIDSDHLSARNSSPTDKMNFESGFADSGERPLRFSDEMKSLLSEDAAVSKQSTLEMAIGVFDTTSEKVVEDNSSKADIGINEGSKESNVGMEDNTEGCDMDNMIAGDMISYKGNDQANGLCEIENKAEDAHEVVPSAQPDDPEPNLVEPVADQSSVARMEAGPVDGSTVAPYYGSEQHMEEMADRSELSTDKQRKGKLRPRRERWSKELTRRQSLAGAGTSWTGEVRRSTRIKFRPLEYWRGERPVYGRIHQTMATIIGVKLMSPAKDDGKPTLKVKSYVSDEYNEVLELAALH</sequence>
<accession>A0AAD7L5Q5</accession>
<comment type="similarity">
    <text evidence="2">Belongs to the CENP-C/MIF2 family.</text>
</comment>
<dbReference type="PANTHER" id="PTHR16684">
    <property type="entry name" value="CENTROMERE PROTEIN C"/>
    <property type="match status" value="1"/>
</dbReference>
<evidence type="ECO:0000313" key="6">
    <source>
        <dbReference type="Proteomes" id="UP001163823"/>
    </source>
</evidence>
<evidence type="ECO:0000313" key="5">
    <source>
        <dbReference type="EMBL" id="KAJ7951834.1"/>
    </source>
</evidence>
<feature type="region of interest" description="Disordered" evidence="4">
    <location>
        <begin position="156"/>
        <end position="245"/>
    </location>
</feature>
<reference evidence="5" key="1">
    <citation type="journal article" date="2023" name="Science">
        <title>Elucidation of the pathway for biosynthesis of saponin adjuvants from the soapbark tree.</title>
        <authorList>
            <person name="Reed J."/>
            <person name="Orme A."/>
            <person name="El-Demerdash A."/>
            <person name="Owen C."/>
            <person name="Martin L.B.B."/>
            <person name="Misra R.C."/>
            <person name="Kikuchi S."/>
            <person name="Rejzek M."/>
            <person name="Martin A.C."/>
            <person name="Harkess A."/>
            <person name="Leebens-Mack J."/>
            <person name="Louveau T."/>
            <person name="Stephenson M.J."/>
            <person name="Osbourn A."/>
        </authorList>
    </citation>
    <scope>NUCLEOTIDE SEQUENCE</scope>
    <source>
        <strain evidence="5">S10</strain>
    </source>
</reference>
<gene>
    <name evidence="5" type="ORF">O6P43_027819</name>
</gene>
<dbReference type="GO" id="GO:0051315">
    <property type="term" value="P:attachment of mitotic spindle microtubules to kinetochore"/>
    <property type="evidence" value="ECO:0007669"/>
    <property type="project" value="TreeGrafter"/>
</dbReference>
<evidence type="ECO:0000256" key="4">
    <source>
        <dbReference type="SAM" id="MobiDB-lite"/>
    </source>
</evidence>
<dbReference type="GO" id="GO:0005634">
    <property type="term" value="C:nucleus"/>
    <property type="evidence" value="ECO:0007669"/>
    <property type="project" value="UniProtKB-SubCell"/>
</dbReference>
<proteinExistence type="inferred from homology"/>
<feature type="region of interest" description="Disordered" evidence="4">
    <location>
        <begin position="71"/>
        <end position="114"/>
    </location>
</feature>
<name>A0AAD7L5Q5_QUISA</name>
<keyword evidence="3" id="KW-0539">Nucleus</keyword>
<evidence type="ECO:0000256" key="1">
    <source>
        <dbReference type="ARBA" id="ARBA00004123"/>
    </source>
</evidence>